<dbReference type="Pfam" id="PF00484">
    <property type="entry name" value="Pro_CA"/>
    <property type="match status" value="1"/>
</dbReference>
<keyword evidence="3 7" id="KW-0479">Metal-binding</keyword>
<proteinExistence type="inferred from homology"/>
<evidence type="ECO:0000256" key="3">
    <source>
        <dbReference type="ARBA" id="ARBA00022723"/>
    </source>
</evidence>
<dbReference type="AlphaFoldDB" id="A0A4Q7UPP6"/>
<name>A0A4Q7UPP6_PSEST</name>
<dbReference type="PANTHER" id="PTHR43175:SF3">
    <property type="entry name" value="CARBON DISULFIDE HYDROLASE"/>
    <property type="match status" value="1"/>
</dbReference>
<dbReference type="CDD" id="cd03379">
    <property type="entry name" value="beta_CA_cladeD"/>
    <property type="match status" value="1"/>
</dbReference>
<reference evidence="8 9" key="1">
    <citation type="submission" date="2019-02" db="EMBL/GenBank/DDBJ databases">
        <title>Sequencing the genomes of 1000 actinobacteria strains.</title>
        <authorList>
            <person name="Klenk H.-P."/>
        </authorList>
    </citation>
    <scope>NUCLEOTIDE SEQUENCE [LARGE SCALE GENOMIC DNA]</scope>
    <source>
        <strain evidence="8 9">DSM 45779</strain>
    </source>
</reference>
<evidence type="ECO:0000256" key="7">
    <source>
        <dbReference type="PIRSR" id="PIRSR601765-1"/>
    </source>
</evidence>
<dbReference type="Gene3D" id="3.40.1050.10">
    <property type="entry name" value="Carbonic anhydrase"/>
    <property type="match status" value="1"/>
</dbReference>
<evidence type="ECO:0000256" key="6">
    <source>
        <dbReference type="ARBA" id="ARBA00048348"/>
    </source>
</evidence>
<dbReference type="GO" id="GO:0004089">
    <property type="term" value="F:carbonate dehydratase activity"/>
    <property type="evidence" value="ECO:0007669"/>
    <property type="project" value="UniProtKB-EC"/>
</dbReference>
<feature type="binding site" evidence="7">
    <location>
        <position position="40"/>
    </location>
    <ligand>
        <name>Zn(2+)</name>
        <dbReference type="ChEBI" id="CHEBI:29105"/>
    </ligand>
</feature>
<dbReference type="PANTHER" id="PTHR43175">
    <property type="entry name" value="CARBONIC ANHYDRASE"/>
    <property type="match status" value="1"/>
</dbReference>
<dbReference type="GO" id="GO:0008270">
    <property type="term" value="F:zinc ion binding"/>
    <property type="evidence" value="ECO:0007669"/>
    <property type="project" value="InterPro"/>
</dbReference>
<sequence>MSNDELLRRHDATGRDRCAGAAAGLAAAPSLHTAVVTCMDCRIDEQALFGLEPGDVHVLRNAGGVVTDDVVRSLVISQRKLGTREVLLVQHTGCGMATFTDDEFTEELAQETGLVPSWRPQAFADAATNVRRGITRLSSDPFLLKDIDIRGFVLDIEAFTLTEVTPA</sequence>
<dbReference type="InterPro" id="IPR036874">
    <property type="entry name" value="Carbonic_anhydrase_sf"/>
</dbReference>
<dbReference type="SMART" id="SM00947">
    <property type="entry name" value="Pro_CA"/>
    <property type="match status" value="1"/>
</dbReference>
<dbReference type="InterPro" id="IPR001765">
    <property type="entry name" value="Carbonic_anhydrase"/>
</dbReference>
<evidence type="ECO:0000313" key="9">
    <source>
        <dbReference type="Proteomes" id="UP000291591"/>
    </source>
</evidence>
<dbReference type="RefSeq" id="WP_207223403.1">
    <property type="nucleotide sequence ID" value="NZ_SHKL01000001.1"/>
</dbReference>
<evidence type="ECO:0000256" key="2">
    <source>
        <dbReference type="ARBA" id="ARBA00012925"/>
    </source>
</evidence>
<feature type="binding site" evidence="7">
    <location>
        <position position="91"/>
    </location>
    <ligand>
        <name>Zn(2+)</name>
        <dbReference type="ChEBI" id="CHEBI:29105"/>
    </ligand>
</feature>
<feature type="binding site" evidence="7">
    <location>
        <position position="94"/>
    </location>
    <ligand>
        <name>Zn(2+)</name>
        <dbReference type="ChEBI" id="CHEBI:29105"/>
    </ligand>
</feature>
<organism evidence="8 9">
    <name type="scientific">Pseudonocardia sediminis</name>
    <dbReference type="NCBI Taxonomy" id="1397368"/>
    <lineage>
        <taxon>Bacteria</taxon>
        <taxon>Bacillati</taxon>
        <taxon>Actinomycetota</taxon>
        <taxon>Actinomycetes</taxon>
        <taxon>Pseudonocardiales</taxon>
        <taxon>Pseudonocardiaceae</taxon>
        <taxon>Pseudonocardia</taxon>
    </lineage>
</organism>
<comment type="function">
    <text evidence="5">Catalyzes the reversible hydration of carbon dioxide to form bicarbonate.</text>
</comment>
<accession>A0A4Q7UPP6</accession>
<gene>
    <name evidence="8" type="ORF">EV383_0384</name>
</gene>
<dbReference type="Proteomes" id="UP000291591">
    <property type="component" value="Unassembled WGS sequence"/>
</dbReference>
<evidence type="ECO:0000256" key="1">
    <source>
        <dbReference type="ARBA" id="ARBA00006217"/>
    </source>
</evidence>
<feature type="binding site" evidence="7">
    <location>
        <position position="38"/>
    </location>
    <ligand>
        <name>Zn(2+)</name>
        <dbReference type="ChEBI" id="CHEBI:29105"/>
    </ligand>
</feature>
<dbReference type="SUPFAM" id="SSF53056">
    <property type="entry name" value="beta-carbonic anhydrase, cab"/>
    <property type="match status" value="1"/>
</dbReference>
<comment type="cofactor">
    <cofactor evidence="7">
        <name>Zn(2+)</name>
        <dbReference type="ChEBI" id="CHEBI:29105"/>
    </cofactor>
    <text evidence="7">Binds 1 zinc ion per subunit.</text>
</comment>
<comment type="similarity">
    <text evidence="1">Belongs to the beta-class carbonic anhydrase family.</text>
</comment>
<comment type="catalytic activity">
    <reaction evidence="6">
        <text>hydrogencarbonate + H(+) = CO2 + H2O</text>
        <dbReference type="Rhea" id="RHEA:10748"/>
        <dbReference type="ChEBI" id="CHEBI:15377"/>
        <dbReference type="ChEBI" id="CHEBI:15378"/>
        <dbReference type="ChEBI" id="CHEBI:16526"/>
        <dbReference type="ChEBI" id="CHEBI:17544"/>
        <dbReference type="EC" id="4.2.1.1"/>
    </reaction>
</comment>
<comment type="caution">
    <text evidence="8">The sequence shown here is derived from an EMBL/GenBank/DDBJ whole genome shotgun (WGS) entry which is preliminary data.</text>
</comment>
<evidence type="ECO:0000256" key="4">
    <source>
        <dbReference type="ARBA" id="ARBA00022833"/>
    </source>
</evidence>
<keyword evidence="9" id="KW-1185">Reference proteome</keyword>
<dbReference type="EC" id="4.2.1.1" evidence="2"/>
<dbReference type="EMBL" id="SHKL01000001">
    <property type="protein sequence ID" value="RZT83575.1"/>
    <property type="molecule type" value="Genomic_DNA"/>
</dbReference>
<evidence type="ECO:0000256" key="5">
    <source>
        <dbReference type="ARBA" id="ARBA00024993"/>
    </source>
</evidence>
<evidence type="ECO:0000313" key="8">
    <source>
        <dbReference type="EMBL" id="RZT83575.1"/>
    </source>
</evidence>
<keyword evidence="4 7" id="KW-0862">Zinc</keyword>
<protein>
    <recommendedName>
        <fullName evidence="2">carbonic anhydrase</fullName>
        <ecNumber evidence="2">4.2.1.1</ecNumber>
    </recommendedName>
</protein>